<proteinExistence type="predicted"/>
<dbReference type="GeneID" id="111102436"/>
<gene>
    <name evidence="3" type="primary">LOC111102436</name>
</gene>
<evidence type="ECO:0000259" key="1">
    <source>
        <dbReference type="Pfam" id="PF10551"/>
    </source>
</evidence>
<evidence type="ECO:0000313" key="2">
    <source>
        <dbReference type="Proteomes" id="UP000694844"/>
    </source>
</evidence>
<organism evidence="2 3">
    <name type="scientific">Crassostrea virginica</name>
    <name type="common">Eastern oyster</name>
    <dbReference type="NCBI Taxonomy" id="6565"/>
    <lineage>
        <taxon>Eukaryota</taxon>
        <taxon>Metazoa</taxon>
        <taxon>Spiralia</taxon>
        <taxon>Lophotrochozoa</taxon>
        <taxon>Mollusca</taxon>
        <taxon>Bivalvia</taxon>
        <taxon>Autobranchia</taxon>
        <taxon>Pteriomorphia</taxon>
        <taxon>Ostreida</taxon>
        <taxon>Ostreoidea</taxon>
        <taxon>Ostreidae</taxon>
        <taxon>Crassostrea</taxon>
    </lineage>
</organism>
<dbReference type="KEGG" id="cvn:111102436"/>
<dbReference type="AlphaFoldDB" id="A0A8B8AHX9"/>
<dbReference type="InterPro" id="IPR018289">
    <property type="entry name" value="MULE_transposase_dom"/>
</dbReference>
<feature type="domain" description="MULE transposase" evidence="1">
    <location>
        <begin position="1"/>
        <end position="58"/>
    </location>
</feature>
<dbReference type="Proteomes" id="UP000694844">
    <property type="component" value="Chromosome 7"/>
</dbReference>
<dbReference type="OrthoDB" id="6143244at2759"/>
<keyword evidence="2" id="KW-1185">Reference proteome</keyword>
<dbReference type="PANTHER" id="PTHR47160:SF10">
    <property type="entry name" value="MULE TRANSPOSASE DOMAIN-CONTAINING PROTEIN"/>
    <property type="match status" value="1"/>
</dbReference>
<dbReference type="PANTHER" id="PTHR47160">
    <property type="entry name" value="PUTATIVE-RELATED"/>
    <property type="match status" value="1"/>
</dbReference>
<sequence>MSSRREEDYVKVFQGILSALPAPPAVETFMIDFEQGAWKAIQRTFPDVIIQGCCFHWTQAIWRRIQDLGLAPTYMKREATHRYIKQLMALPFLPPDDIPPAFHTLTARANTAELRALVDYMDRQWLRNPLFPPSVWSVYRLPVRTNNDVEGWHHRINGKAGHRCCGLYVLCPLLLQEARVVETRVHSDNLCRNVRRGTKKIQQKLEAAWDQYDGGQISTGHFLRVCGAVYAA</sequence>
<dbReference type="Pfam" id="PF10551">
    <property type="entry name" value="MULE"/>
    <property type="match status" value="1"/>
</dbReference>
<name>A0A8B8AHX9_CRAVI</name>
<dbReference type="RefSeq" id="XP_022290891.1">
    <property type="nucleotide sequence ID" value="XM_022435183.1"/>
</dbReference>
<reference evidence="3" key="1">
    <citation type="submission" date="2025-08" db="UniProtKB">
        <authorList>
            <consortium name="RefSeq"/>
        </authorList>
    </citation>
    <scope>IDENTIFICATION</scope>
    <source>
        <tissue evidence="3">Whole sample</tissue>
    </source>
</reference>
<evidence type="ECO:0000313" key="3">
    <source>
        <dbReference type="RefSeq" id="XP_022290891.1"/>
    </source>
</evidence>
<accession>A0A8B8AHX9</accession>
<protein>
    <submittedName>
        <fullName evidence="3">Uncharacterized protein LOC111102436</fullName>
    </submittedName>
</protein>